<dbReference type="eggNOG" id="COG0589">
    <property type="taxonomic scope" value="Bacteria"/>
</dbReference>
<dbReference type="AlphaFoldDB" id="A0A172Y6U6"/>
<proteinExistence type="predicted"/>
<dbReference type="KEGG" id="bne:DA69_08555"/>
<organism evidence="1 2">
    <name type="scientific">Brevundimonas naejangsanensis</name>
    <dbReference type="NCBI Taxonomy" id="588932"/>
    <lineage>
        <taxon>Bacteria</taxon>
        <taxon>Pseudomonadati</taxon>
        <taxon>Pseudomonadota</taxon>
        <taxon>Alphaproteobacteria</taxon>
        <taxon>Caulobacterales</taxon>
        <taxon>Caulobacteraceae</taxon>
        <taxon>Brevundimonas</taxon>
    </lineage>
</organism>
<reference evidence="1 2" key="1">
    <citation type="journal article" date="2014" name="Genome Announc.">
        <title>Genome Sequence of a Promising Hydrogen-Producing Facultative Anaerobic Bacterium, Brevundimonas naejangsanensis Strain B1.</title>
        <authorList>
            <person name="Su H."/>
            <person name="Zhang T."/>
            <person name="Bao M."/>
            <person name="Jiang Y."/>
            <person name="Wang Y."/>
            <person name="Tan T."/>
        </authorList>
    </citation>
    <scope>NUCLEOTIDE SEQUENCE [LARGE SCALE GENOMIC DNA]</scope>
    <source>
        <strain evidence="1 2">B1</strain>
    </source>
</reference>
<dbReference type="SUPFAM" id="SSF52402">
    <property type="entry name" value="Adenine nucleotide alpha hydrolases-like"/>
    <property type="match status" value="2"/>
</dbReference>
<protein>
    <recommendedName>
        <fullName evidence="3">Universal stress protein</fullName>
    </recommendedName>
</protein>
<dbReference type="EMBL" id="CP015614">
    <property type="protein sequence ID" value="ANF54785.1"/>
    <property type="molecule type" value="Genomic_DNA"/>
</dbReference>
<evidence type="ECO:0000313" key="2">
    <source>
        <dbReference type="Proteomes" id="UP000077603"/>
    </source>
</evidence>
<dbReference type="Proteomes" id="UP000077603">
    <property type="component" value="Chromosome"/>
</dbReference>
<name>A0A172Y6U6_9CAUL</name>
<accession>A0A172Y6U6</accession>
<gene>
    <name evidence="1" type="ORF">DA69_08555</name>
</gene>
<evidence type="ECO:0008006" key="3">
    <source>
        <dbReference type="Google" id="ProtNLM"/>
    </source>
</evidence>
<evidence type="ECO:0000313" key="1">
    <source>
        <dbReference type="EMBL" id="ANF54785.1"/>
    </source>
</evidence>
<sequence>MGRVLKQEAAMPWTSLIVYVDDEADNPARLIEACALAGAHGARLIGVSACAPETPVADAYGAGILLGEVMAAQQARNETTLKSAEQRFRAAVEAAGIEGEWRGDVGDPTGLMLRHLRAADAALVGRDAGGVSAWRAPHPADLAMRAGRPVVVLPPSPIRSIVDAPALLAWTDTRESRLAAQAALPLLKRADSVRVVELCDPEDIDGARIRTQDVVRWLAGHGVAAEPDARAHDDRSGGRRLIDCAEEMGAGLIVAGAWGHARMRQWIFGGVTQTLLTEAPVALMLAH</sequence>
<dbReference type="OrthoDB" id="9804721at2"/>
<keyword evidence="2" id="KW-1185">Reference proteome</keyword>
<dbReference type="Gene3D" id="3.40.50.12370">
    <property type="match status" value="1"/>
</dbReference>
<dbReference type="STRING" id="588932.DA69_08555"/>